<dbReference type="PATRIC" id="fig|740709.3.peg.1329"/>
<dbReference type="InterPro" id="IPR005119">
    <property type="entry name" value="LysR_subst-bd"/>
</dbReference>
<dbReference type="FunFam" id="3.40.190.290:FF:000001">
    <property type="entry name" value="Transcriptional regulator, LysR family"/>
    <property type="match status" value="1"/>
</dbReference>
<dbReference type="GO" id="GO:0003700">
    <property type="term" value="F:DNA-binding transcription factor activity"/>
    <property type="evidence" value="ECO:0007669"/>
    <property type="project" value="InterPro"/>
</dbReference>
<comment type="similarity">
    <text evidence="1">Belongs to the LysR transcriptional regulatory family.</text>
</comment>
<dbReference type="SUPFAM" id="SSF53850">
    <property type="entry name" value="Periplasmic binding protein-like II"/>
    <property type="match status" value="1"/>
</dbReference>
<sequence>MKIWQGISEFVSVAQTQSFTETAHLLDLSVAQVSRNIAALEQRLQLKLLYRSTRKVSVTEAGQLYLQHCQQLVDGLDEANRAVTQLHDRPAGKLVVTAPIYYGETRIAPILHEFLLLYPELELDFRLTNKQLDLIESRIDLAIRLGRLADSNLMAKRLTDRRQYLVAAPTYVAWQGQPQSIAELAQHQCLRGSMDHWRLQERGQLREWRVRGRVQVNTGVAMLDAVKRGLGIAQLPDYYVNDDLASGELVEVLSDYRPSDEGIWAVYPENRHLAAKVRLLVDFLGERLGSSLNYSKHRM</sequence>
<keyword evidence="4" id="KW-0804">Transcription</keyword>
<dbReference type="OrthoDB" id="9786526at2"/>
<dbReference type="GO" id="GO:0043565">
    <property type="term" value="F:sequence-specific DNA binding"/>
    <property type="evidence" value="ECO:0007669"/>
    <property type="project" value="TreeGrafter"/>
</dbReference>
<dbReference type="PANTHER" id="PTHR30537:SF10">
    <property type="entry name" value="TRANSCRIPTIONAL REGULATOR-RELATED"/>
    <property type="match status" value="1"/>
</dbReference>
<dbReference type="Proteomes" id="UP000014115">
    <property type="component" value="Unassembled WGS sequence"/>
</dbReference>
<dbReference type="EMBL" id="AMRG01000006">
    <property type="protein sequence ID" value="EKE84321.1"/>
    <property type="molecule type" value="Genomic_DNA"/>
</dbReference>
<accession>K2JLG6</accession>
<gene>
    <name evidence="6" type="ORF">A10D4_06516</name>
</gene>
<dbReference type="AlphaFoldDB" id="K2JLG6"/>
<feature type="domain" description="HTH lysR-type" evidence="5">
    <location>
        <begin position="10"/>
        <end position="59"/>
    </location>
</feature>
<dbReference type="RefSeq" id="WP_008488472.1">
    <property type="nucleotide sequence ID" value="NZ_AMRG01000006.1"/>
</dbReference>
<keyword evidence="7" id="KW-1185">Reference proteome</keyword>
<dbReference type="PANTHER" id="PTHR30537">
    <property type="entry name" value="HTH-TYPE TRANSCRIPTIONAL REGULATOR"/>
    <property type="match status" value="1"/>
</dbReference>
<dbReference type="GO" id="GO:0006351">
    <property type="term" value="P:DNA-templated transcription"/>
    <property type="evidence" value="ECO:0007669"/>
    <property type="project" value="TreeGrafter"/>
</dbReference>
<dbReference type="InterPro" id="IPR036390">
    <property type="entry name" value="WH_DNA-bd_sf"/>
</dbReference>
<evidence type="ECO:0000313" key="6">
    <source>
        <dbReference type="EMBL" id="EKE84321.1"/>
    </source>
</evidence>
<dbReference type="PROSITE" id="PS50931">
    <property type="entry name" value="HTH_LYSR"/>
    <property type="match status" value="1"/>
</dbReference>
<evidence type="ECO:0000313" key="7">
    <source>
        <dbReference type="Proteomes" id="UP000014115"/>
    </source>
</evidence>
<dbReference type="Gene3D" id="3.40.190.290">
    <property type="match status" value="1"/>
</dbReference>
<dbReference type="Pfam" id="PF00126">
    <property type="entry name" value="HTH_1"/>
    <property type="match status" value="1"/>
</dbReference>
<dbReference type="InterPro" id="IPR000847">
    <property type="entry name" value="LysR_HTH_N"/>
</dbReference>
<protein>
    <submittedName>
        <fullName evidence="6">Transcriptional regulator</fullName>
    </submittedName>
</protein>
<comment type="caution">
    <text evidence="6">The sequence shown here is derived from an EMBL/GenBank/DDBJ whole genome shotgun (WGS) entry which is preliminary data.</text>
</comment>
<dbReference type="eggNOG" id="COG0583">
    <property type="taxonomic scope" value="Bacteria"/>
</dbReference>
<evidence type="ECO:0000256" key="1">
    <source>
        <dbReference type="ARBA" id="ARBA00009437"/>
    </source>
</evidence>
<name>K2JLG6_9GAMM</name>
<organism evidence="6 7">
    <name type="scientific">Idiomarina xiamenensis 10-D-4</name>
    <dbReference type="NCBI Taxonomy" id="740709"/>
    <lineage>
        <taxon>Bacteria</taxon>
        <taxon>Pseudomonadati</taxon>
        <taxon>Pseudomonadota</taxon>
        <taxon>Gammaproteobacteria</taxon>
        <taxon>Alteromonadales</taxon>
        <taxon>Idiomarinaceae</taxon>
        <taxon>Idiomarina</taxon>
    </lineage>
</organism>
<evidence type="ECO:0000256" key="2">
    <source>
        <dbReference type="ARBA" id="ARBA00023015"/>
    </source>
</evidence>
<proteinExistence type="inferred from homology"/>
<evidence type="ECO:0000256" key="3">
    <source>
        <dbReference type="ARBA" id="ARBA00023125"/>
    </source>
</evidence>
<evidence type="ECO:0000259" key="5">
    <source>
        <dbReference type="PROSITE" id="PS50931"/>
    </source>
</evidence>
<dbReference type="FunFam" id="1.10.10.10:FF:000001">
    <property type="entry name" value="LysR family transcriptional regulator"/>
    <property type="match status" value="1"/>
</dbReference>
<dbReference type="Pfam" id="PF03466">
    <property type="entry name" value="LysR_substrate"/>
    <property type="match status" value="1"/>
</dbReference>
<dbReference type="STRING" id="740709.A10D4_06516"/>
<keyword evidence="2" id="KW-0805">Transcription regulation</keyword>
<dbReference type="SUPFAM" id="SSF46785">
    <property type="entry name" value="Winged helix' DNA-binding domain"/>
    <property type="match status" value="1"/>
</dbReference>
<dbReference type="Gene3D" id="1.10.10.10">
    <property type="entry name" value="Winged helix-like DNA-binding domain superfamily/Winged helix DNA-binding domain"/>
    <property type="match status" value="1"/>
</dbReference>
<keyword evidence="3" id="KW-0238">DNA-binding</keyword>
<evidence type="ECO:0000256" key="4">
    <source>
        <dbReference type="ARBA" id="ARBA00023163"/>
    </source>
</evidence>
<dbReference type="InterPro" id="IPR058163">
    <property type="entry name" value="LysR-type_TF_proteobact-type"/>
</dbReference>
<reference evidence="6 7" key="1">
    <citation type="journal article" date="2012" name="J. Bacteriol.">
        <title>Genome Sequence of Idiomarina xiamenensis Type Strain 10-D-4.</title>
        <authorList>
            <person name="Lai Q."/>
            <person name="Wang L."/>
            <person name="Wang W."/>
            <person name="Shao Z."/>
        </authorList>
    </citation>
    <scope>NUCLEOTIDE SEQUENCE [LARGE SCALE GENOMIC DNA]</scope>
    <source>
        <strain evidence="6 7">10-D-4</strain>
    </source>
</reference>
<dbReference type="InterPro" id="IPR036388">
    <property type="entry name" value="WH-like_DNA-bd_sf"/>
</dbReference>